<dbReference type="eggNOG" id="ENOG502QSD8">
    <property type="taxonomic scope" value="Eukaryota"/>
</dbReference>
<dbReference type="Proteomes" id="UP000007264">
    <property type="component" value="Unassembled WGS sequence"/>
</dbReference>
<dbReference type="AlphaFoldDB" id="I0YN33"/>
<dbReference type="PANTHER" id="PTHR46056">
    <property type="entry name" value="LONG-CHAIN-ALCOHOL OXIDASE"/>
    <property type="match status" value="1"/>
</dbReference>
<keyword evidence="8" id="KW-1185">Reference proteome</keyword>
<dbReference type="Pfam" id="PF05199">
    <property type="entry name" value="GMC_oxred_C"/>
    <property type="match status" value="1"/>
</dbReference>
<feature type="non-terminal residue" evidence="7">
    <location>
        <position position="513"/>
    </location>
</feature>
<dbReference type="InterPro" id="IPR036188">
    <property type="entry name" value="FAD/NAD-bd_sf"/>
</dbReference>
<evidence type="ECO:0000256" key="2">
    <source>
        <dbReference type="ARBA" id="ARBA00022630"/>
    </source>
</evidence>
<evidence type="ECO:0000259" key="5">
    <source>
        <dbReference type="Pfam" id="PF00732"/>
    </source>
</evidence>
<dbReference type="RefSeq" id="XP_005644346.1">
    <property type="nucleotide sequence ID" value="XM_005644289.1"/>
</dbReference>
<dbReference type="SUPFAM" id="SSF51905">
    <property type="entry name" value="FAD/NAD(P)-binding domain"/>
    <property type="match status" value="1"/>
</dbReference>
<comment type="caution">
    <text evidence="7">The sequence shown here is derived from an EMBL/GenBank/DDBJ whole genome shotgun (WGS) entry which is preliminary data.</text>
</comment>
<dbReference type="Gene3D" id="3.50.50.60">
    <property type="entry name" value="FAD/NAD(P)-binding domain"/>
    <property type="match status" value="2"/>
</dbReference>
<proteinExistence type="inferred from homology"/>
<dbReference type="InterPro" id="IPR000172">
    <property type="entry name" value="GMC_OxRdtase_N"/>
</dbReference>
<protein>
    <submittedName>
        <fullName evidence="7">FAD/NAD(P)-binding domain-containing protein</fullName>
    </submittedName>
</protein>
<dbReference type="STRING" id="574566.I0YN33"/>
<feature type="non-terminal residue" evidence="7">
    <location>
        <position position="1"/>
    </location>
</feature>
<name>I0YN33_COCSC</name>
<dbReference type="Pfam" id="PF00732">
    <property type="entry name" value="GMC_oxred_N"/>
    <property type="match status" value="1"/>
</dbReference>
<dbReference type="Pfam" id="PF13450">
    <property type="entry name" value="NAD_binding_8"/>
    <property type="match status" value="1"/>
</dbReference>
<evidence type="ECO:0000256" key="4">
    <source>
        <dbReference type="ARBA" id="ARBA00023002"/>
    </source>
</evidence>
<gene>
    <name evidence="7" type="ORF">COCSUDRAFT_1226</name>
</gene>
<dbReference type="GeneID" id="17037774"/>
<evidence type="ECO:0000256" key="3">
    <source>
        <dbReference type="ARBA" id="ARBA00022827"/>
    </source>
</evidence>
<evidence type="ECO:0000256" key="1">
    <source>
        <dbReference type="ARBA" id="ARBA00010790"/>
    </source>
</evidence>
<dbReference type="KEGG" id="csl:COCSUDRAFT_1226"/>
<keyword evidence="2" id="KW-0285">Flavoprotein</keyword>
<evidence type="ECO:0000313" key="8">
    <source>
        <dbReference type="Proteomes" id="UP000007264"/>
    </source>
</evidence>
<comment type="similarity">
    <text evidence="1">Belongs to the GMC oxidoreductase family.</text>
</comment>
<accession>I0YN33</accession>
<evidence type="ECO:0000259" key="6">
    <source>
        <dbReference type="Pfam" id="PF05199"/>
    </source>
</evidence>
<feature type="domain" description="Glucose-methanol-choline oxidoreductase C-terminal" evidence="6">
    <location>
        <begin position="357"/>
        <end position="505"/>
    </location>
</feature>
<keyword evidence="3" id="KW-0274">FAD</keyword>
<dbReference type="GO" id="GO:0016614">
    <property type="term" value="F:oxidoreductase activity, acting on CH-OH group of donors"/>
    <property type="evidence" value="ECO:0007669"/>
    <property type="project" value="InterPro"/>
</dbReference>
<dbReference type="GO" id="GO:0071949">
    <property type="term" value="F:FAD binding"/>
    <property type="evidence" value="ECO:0007669"/>
    <property type="project" value="InterPro"/>
</dbReference>
<dbReference type="PANTHER" id="PTHR46056:SF12">
    <property type="entry name" value="LONG-CHAIN-ALCOHOL OXIDASE"/>
    <property type="match status" value="1"/>
</dbReference>
<dbReference type="OrthoDB" id="269227at2759"/>
<reference evidence="7 8" key="1">
    <citation type="journal article" date="2012" name="Genome Biol.">
        <title>The genome of the polar eukaryotic microalga coccomyxa subellipsoidea reveals traits of cold adaptation.</title>
        <authorList>
            <person name="Blanc G."/>
            <person name="Agarkova I."/>
            <person name="Grimwood J."/>
            <person name="Kuo A."/>
            <person name="Brueggeman A."/>
            <person name="Dunigan D."/>
            <person name="Gurnon J."/>
            <person name="Ladunga I."/>
            <person name="Lindquist E."/>
            <person name="Lucas S."/>
            <person name="Pangilinan J."/>
            <person name="Proschold T."/>
            <person name="Salamov A."/>
            <person name="Schmutz J."/>
            <person name="Weeks D."/>
            <person name="Yamada T."/>
            <person name="Claverie J.M."/>
            <person name="Grigoriev I."/>
            <person name="Van Etten J."/>
            <person name="Lomsadze A."/>
            <person name="Borodovsky M."/>
        </authorList>
    </citation>
    <scope>NUCLEOTIDE SEQUENCE [LARGE SCALE GENOMIC DNA]</scope>
    <source>
        <strain evidence="7 8">C-169</strain>
    </source>
</reference>
<evidence type="ECO:0000313" key="7">
    <source>
        <dbReference type="EMBL" id="EIE19802.1"/>
    </source>
</evidence>
<sequence>VECDAVIVGSGAGGGVTAALLSEAGAKVVVLEKGRFTPAAELPLRERQSFEEMYEMGSLMTTQDAGVNILAGSTLGGGTRVNWQASFETPAHVRREWATEHGLPAIASEQYDRALRAVCTRLGVTTGIKQHSCPNEKLKAGLEALGVHCGEIPRNCSREHSCGHCCFGCPSGDKQDATGTYLADAARIGAKIFTGGHSLPFFQLRNAWMKRRATGIAALTTSAFPNGRQWRIVFKARYVISSAGALHTPALLLRSKISVNGNVGRNLRLHPATAVIGGTLDVPEEILTWKGSIFSVFSNAVADWDGSGYGPLLQTPSAHPGLMAASIPWLSGVDYKRLCAWMPYVSIVLVLTRDRGSGRVTIGKDGLPRLRYWPDAHDRANMMKGMEAGLRALAAGGSLMVGTLQGGSREATRFEAARGTNGAMTDPAAFDGFLDRVRAEGIHKNGMTVFSAHQMGTARMGASAKTSVVDERGECWHVANLYVSDASLFPTSTGVNPMITVEAMAYMVAEGLA</sequence>
<dbReference type="EMBL" id="AGSI01000018">
    <property type="protein sequence ID" value="EIE19802.1"/>
    <property type="molecule type" value="Genomic_DNA"/>
</dbReference>
<dbReference type="InterPro" id="IPR007867">
    <property type="entry name" value="GMC_OxRtase_C"/>
</dbReference>
<feature type="domain" description="Glucose-methanol-choline oxidoreductase N-terminal" evidence="5">
    <location>
        <begin position="50"/>
        <end position="272"/>
    </location>
</feature>
<organism evidence="7 8">
    <name type="scientific">Coccomyxa subellipsoidea (strain C-169)</name>
    <name type="common">Green microalga</name>
    <dbReference type="NCBI Taxonomy" id="574566"/>
    <lineage>
        <taxon>Eukaryota</taxon>
        <taxon>Viridiplantae</taxon>
        <taxon>Chlorophyta</taxon>
        <taxon>core chlorophytes</taxon>
        <taxon>Trebouxiophyceae</taxon>
        <taxon>Trebouxiophyceae incertae sedis</taxon>
        <taxon>Coccomyxaceae</taxon>
        <taxon>Coccomyxa</taxon>
        <taxon>Coccomyxa subellipsoidea</taxon>
    </lineage>
</organism>
<keyword evidence="4" id="KW-0560">Oxidoreductase</keyword>